<protein>
    <submittedName>
        <fullName evidence="2">Uncharacterized protein</fullName>
    </submittedName>
</protein>
<gene>
    <name evidence="2" type="ORF">QBC34DRAFT_425727</name>
</gene>
<feature type="region of interest" description="Disordered" evidence="1">
    <location>
        <begin position="329"/>
        <end position="348"/>
    </location>
</feature>
<dbReference type="EMBL" id="MU865938">
    <property type="protein sequence ID" value="KAK4449303.1"/>
    <property type="molecule type" value="Genomic_DNA"/>
</dbReference>
<dbReference type="AlphaFoldDB" id="A0AAV9GL99"/>
<dbReference type="Proteomes" id="UP001321760">
    <property type="component" value="Unassembled WGS sequence"/>
</dbReference>
<keyword evidence="3" id="KW-1185">Reference proteome</keyword>
<evidence type="ECO:0000256" key="1">
    <source>
        <dbReference type="SAM" id="MobiDB-lite"/>
    </source>
</evidence>
<comment type="caution">
    <text evidence="2">The sequence shown here is derived from an EMBL/GenBank/DDBJ whole genome shotgun (WGS) entry which is preliminary data.</text>
</comment>
<reference evidence="2" key="2">
    <citation type="submission" date="2023-05" db="EMBL/GenBank/DDBJ databases">
        <authorList>
            <consortium name="Lawrence Berkeley National Laboratory"/>
            <person name="Steindorff A."/>
            <person name="Hensen N."/>
            <person name="Bonometti L."/>
            <person name="Westerberg I."/>
            <person name="Brannstrom I.O."/>
            <person name="Guillou S."/>
            <person name="Cros-Aarteil S."/>
            <person name="Calhoun S."/>
            <person name="Haridas S."/>
            <person name="Kuo A."/>
            <person name="Mondo S."/>
            <person name="Pangilinan J."/>
            <person name="Riley R."/>
            <person name="Labutti K."/>
            <person name="Andreopoulos B."/>
            <person name="Lipzen A."/>
            <person name="Chen C."/>
            <person name="Yanf M."/>
            <person name="Daum C."/>
            <person name="Ng V."/>
            <person name="Clum A."/>
            <person name="Ohm R."/>
            <person name="Martin F."/>
            <person name="Silar P."/>
            <person name="Natvig D."/>
            <person name="Lalanne C."/>
            <person name="Gautier V."/>
            <person name="Ament-Velasquez S.L."/>
            <person name="Kruys A."/>
            <person name="Hutchinson M.I."/>
            <person name="Powell A.J."/>
            <person name="Barry K."/>
            <person name="Miller A.N."/>
            <person name="Grigoriev I.V."/>
            <person name="Debuchy R."/>
            <person name="Gladieux P."/>
            <person name="Thoren M.H."/>
            <person name="Johannesson H."/>
        </authorList>
    </citation>
    <scope>NUCLEOTIDE SEQUENCE</scope>
    <source>
        <strain evidence="2">PSN243</strain>
    </source>
</reference>
<proteinExistence type="predicted"/>
<evidence type="ECO:0000313" key="3">
    <source>
        <dbReference type="Proteomes" id="UP001321760"/>
    </source>
</evidence>
<accession>A0AAV9GL99</accession>
<reference evidence="2" key="1">
    <citation type="journal article" date="2023" name="Mol. Phylogenet. Evol.">
        <title>Genome-scale phylogeny and comparative genomics of the fungal order Sordariales.</title>
        <authorList>
            <person name="Hensen N."/>
            <person name="Bonometti L."/>
            <person name="Westerberg I."/>
            <person name="Brannstrom I.O."/>
            <person name="Guillou S."/>
            <person name="Cros-Aarteil S."/>
            <person name="Calhoun S."/>
            <person name="Haridas S."/>
            <person name="Kuo A."/>
            <person name="Mondo S."/>
            <person name="Pangilinan J."/>
            <person name="Riley R."/>
            <person name="LaButti K."/>
            <person name="Andreopoulos B."/>
            <person name="Lipzen A."/>
            <person name="Chen C."/>
            <person name="Yan M."/>
            <person name="Daum C."/>
            <person name="Ng V."/>
            <person name="Clum A."/>
            <person name="Steindorff A."/>
            <person name="Ohm R.A."/>
            <person name="Martin F."/>
            <person name="Silar P."/>
            <person name="Natvig D.O."/>
            <person name="Lalanne C."/>
            <person name="Gautier V."/>
            <person name="Ament-Velasquez S.L."/>
            <person name="Kruys A."/>
            <person name="Hutchinson M.I."/>
            <person name="Powell A.J."/>
            <person name="Barry K."/>
            <person name="Miller A.N."/>
            <person name="Grigoriev I.V."/>
            <person name="Debuchy R."/>
            <person name="Gladieux P."/>
            <person name="Hiltunen Thoren M."/>
            <person name="Johannesson H."/>
        </authorList>
    </citation>
    <scope>NUCLEOTIDE SEQUENCE</scope>
    <source>
        <strain evidence="2">PSN243</strain>
    </source>
</reference>
<name>A0AAV9GL99_9PEZI</name>
<organism evidence="2 3">
    <name type="scientific">Podospora aff. communis PSN243</name>
    <dbReference type="NCBI Taxonomy" id="3040156"/>
    <lineage>
        <taxon>Eukaryota</taxon>
        <taxon>Fungi</taxon>
        <taxon>Dikarya</taxon>
        <taxon>Ascomycota</taxon>
        <taxon>Pezizomycotina</taxon>
        <taxon>Sordariomycetes</taxon>
        <taxon>Sordariomycetidae</taxon>
        <taxon>Sordariales</taxon>
        <taxon>Podosporaceae</taxon>
        <taxon>Podospora</taxon>
    </lineage>
</organism>
<evidence type="ECO:0000313" key="2">
    <source>
        <dbReference type="EMBL" id="KAK4449303.1"/>
    </source>
</evidence>
<sequence length="363" mass="40412">MSRSHSFLSSYNGVSFIDTRADESRSEHNFQLNAPRNGTSHRYMGWSSVQFDGEGTPCPASSACKVPLQRHASVEAPRMTEVGHCSALTLVCKNVTDDRHRKTVIENRLLRTRPASAALGKSATWLGGIMGGLETSWSLAEAQAYPTNEPDGDAETAHPEAVHGMPQTISPLPHSTLREGPVSVYAGLLCGGDTQRSTPWWHPPRFLVVGLRPSSQKGRALVVELVTSIACHQWAGDTGKHMLRMSHVCFHLCSMGLFAHFHAHSRPWKESTRLCRPAERRPRTETWSFEIGALYHWRVSNPATCRVEVDLMPDARYGTGVVVRVAKTPGKVKQRKRKTDEADHPHRRRHRERLLCALLPADS</sequence>